<evidence type="ECO:0000256" key="1">
    <source>
        <dbReference type="SAM" id="MobiDB-lite"/>
    </source>
</evidence>
<dbReference type="EMBL" id="KU245542">
    <property type="protein sequence ID" value="ALT58085.1"/>
    <property type="molecule type" value="Genomic_DNA"/>
</dbReference>
<proteinExistence type="predicted"/>
<feature type="compositionally biased region" description="Low complexity" evidence="1">
    <location>
        <begin position="50"/>
        <end position="63"/>
    </location>
</feature>
<accession>A0A0U2KZ56</accession>
<evidence type="ECO:0000313" key="2">
    <source>
        <dbReference type="EMBL" id="ALT58085.1"/>
    </source>
</evidence>
<feature type="compositionally biased region" description="Basic residues" evidence="1">
    <location>
        <begin position="35"/>
        <end position="49"/>
    </location>
</feature>
<reference evidence="2 3" key="1">
    <citation type="submission" date="2015-12" db="EMBL/GenBank/DDBJ databases">
        <title>In silico genomic study of Pseudomonas phage SM1.</title>
        <authorList>
            <person name="Zawawi N.A.M."/>
            <person name="Mat-Arip Y."/>
            <person name="Wan-Jauhari W.K."/>
            <person name="Fauzi A.A."/>
            <person name="Yee F.J."/>
        </authorList>
    </citation>
    <scope>NUCLEOTIDE SEQUENCE [LARGE SCALE GENOMIC DNA]</scope>
</reference>
<gene>
    <name evidence="2" type="ORF">SM1_093</name>
</gene>
<name>A0A0U2KZ56_9CAUD</name>
<evidence type="ECO:0000313" key="3">
    <source>
        <dbReference type="Proteomes" id="UP000224832"/>
    </source>
</evidence>
<feature type="region of interest" description="Disordered" evidence="1">
    <location>
        <begin position="16"/>
        <end position="63"/>
    </location>
</feature>
<keyword evidence="3" id="KW-1185">Reference proteome</keyword>
<organism evidence="2 3">
    <name type="scientific">Pseudomonas phage SM1</name>
    <dbReference type="NCBI Taxonomy" id="1772332"/>
    <lineage>
        <taxon>Viruses</taxon>
        <taxon>Duplodnaviria</taxon>
        <taxon>Heunggongvirae</taxon>
        <taxon>Uroviricota</taxon>
        <taxon>Caudoviricetes</taxon>
        <taxon>Samunavirus</taxon>
        <taxon>Samunavirus SM1</taxon>
    </lineage>
</organism>
<sequence>MQALIEKNIAETAAQVTEAPAKAKKATAAKPAAKPVKKAAAKPKAKAPAKAKTAASKGAAKPRAAKAKAATTAAFFIHPQFRPVAGARLAAHTEAVLQYFGLYGEGVKVSRRELARVMGDTAVGYHLNKTRNFEESDKMISLSKVGRIAFGARQGNVRDEERDAFLAIFRTGKANEIAHIPQDLILAA</sequence>
<dbReference type="Proteomes" id="UP000224832">
    <property type="component" value="Segment"/>
</dbReference>
<protein>
    <submittedName>
        <fullName evidence="2">Uncharacterized protein</fullName>
    </submittedName>
</protein>